<sequence>MTRGIVRRLAQNRTLPFDRKQNCLANSGRAIEMDTSNSATFSTHKKQAASPTPATSGLAQKTRSPWAAT</sequence>
<feature type="region of interest" description="Disordered" evidence="1">
    <location>
        <begin position="39"/>
        <end position="69"/>
    </location>
</feature>
<evidence type="ECO:0000256" key="1">
    <source>
        <dbReference type="SAM" id="MobiDB-lite"/>
    </source>
</evidence>
<name>Q7UWW3_RHOBA</name>
<reference evidence="2 3" key="1">
    <citation type="journal article" date="2003" name="Proc. Natl. Acad. Sci. U.S.A.">
        <title>Complete genome sequence of the marine planctomycete Pirellula sp. strain 1.</title>
        <authorList>
            <person name="Gloeckner F.O."/>
            <person name="Kube M."/>
            <person name="Bauer M."/>
            <person name="Teeling H."/>
            <person name="Lombardot T."/>
            <person name="Ludwig W."/>
            <person name="Gade D."/>
            <person name="Beck A."/>
            <person name="Borzym K."/>
            <person name="Heitmann K."/>
            <person name="Rabus R."/>
            <person name="Schlesner H."/>
            <person name="Amann R."/>
            <person name="Reinhardt R."/>
        </authorList>
    </citation>
    <scope>NUCLEOTIDE SEQUENCE [LARGE SCALE GENOMIC DNA]</scope>
    <source>
        <strain evidence="3">DSM 10527 / NCIMB 13988 / SH1</strain>
    </source>
</reference>
<dbReference type="EnsemblBacteria" id="CAD72249">
    <property type="protein sequence ID" value="CAD72249"/>
    <property type="gene ID" value="RB1749"/>
</dbReference>
<gene>
    <name evidence="2" type="ordered locus">RB1749</name>
</gene>
<dbReference type="InParanoid" id="Q7UWW3"/>
<evidence type="ECO:0000313" key="2">
    <source>
        <dbReference type="EMBL" id="CAD72249.1"/>
    </source>
</evidence>
<keyword evidence="3" id="KW-1185">Reference proteome</keyword>
<accession>Q7UWW3</accession>
<dbReference type="Proteomes" id="UP000001025">
    <property type="component" value="Chromosome"/>
</dbReference>
<organism evidence="2 3">
    <name type="scientific">Rhodopirellula baltica (strain DSM 10527 / NCIMB 13988 / SH1)</name>
    <dbReference type="NCBI Taxonomy" id="243090"/>
    <lineage>
        <taxon>Bacteria</taxon>
        <taxon>Pseudomonadati</taxon>
        <taxon>Planctomycetota</taxon>
        <taxon>Planctomycetia</taxon>
        <taxon>Pirellulales</taxon>
        <taxon>Pirellulaceae</taxon>
        <taxon>Rhodopirellula</taxon>
    </lineage>
</organism>
<feature type="compositionally biased region" description="Polar residues" evidence="1">
    <location>
        <begin position="49"/>
        <end position="63"/>
    </location>
</feature>
<dbReference type="AlphaFoldDB" id="Q7UWW3"/>
<dbReference type="STRING" id="243090.RB1749"/>
<protein>
    <submittedName>
        <fullName evidence="2">Uncharacterized protein</fullName>
    </submittedName>
</protein>
<dbReference type="KEGG" id="rba:RB1749"/>
<dbReference type="HOGENOM" id="CLU_2773135_0_0_0"/>
<proteinExistence type="predicted"/>
<dbReference type="EMBL" id="BX294135">
    <property type="protein sequence ID" value="CAD72249.1"/>
    <property type="molecule type" value="Genomic_DNA"/>
</dbReference>
<evidence type="ECO:0000313" key="3">
    <source>
        <dbReference type="Proteomes" id="UP000001025"/>
    </source>
</evidence>